<accession>A0A0E9PMG6</accession>
<reference evidence="1" key="1">
    <citation type="submission" date="2014-11" db="EMBL/GenBank/DDBJ databases">
        <authorList>
            <person name="Amaro Gonzalez C."/>
        </authorList>
    </citation>
    <scope>NUCLEOTIDE SEQUENCE</scope>
</reference>
<sequence>MKVVWLRHYPAFHTQIPAARHHLIHKRAPMPNEAIKDSTTSARLHVTALILQL</sequence>
<proteinExistence type="predicted"/>
<evidence type="ECO:0000313" key="1">
    <source>
        <dbReference type="EMBL" id="JAH05714.1"/>
    </source>
</evidence>
<dbReference type="AlphaFoldDB" id="A0A0E9PMG6"/>
<protein>
    <submittedName>
        <fullName evidence="1">Uncharacterized protein</fullName>
    </submittedName>
</protein>
<organism evidence="1">
    <name type="scientific">Anguilla anguilla</name>
    <name type="common">European freshwater eel</name>
    <name type="synonym">Muraena anguilla</name>
    <dbReference type="NCBI Taxonomy" id="7936"/>
    <lineage>
        <taxon>Eukaryota</taxon>
        <taxon>Metazoa</taxon>
        <taxon>Chordata</taxon>
        <taxon>Craniata</taxon>
        <taxon>Vertebrata</taxon>
        <taxon>Euteleostomi</taxon>
        <taxon>Actinopterygii</taxon>
        <taxon>Neopterygii</taxon>
        <taxon>Teleostei</taxon>
        <taxon>Anguilliformes</taxon>
        <taxon>Anguillidae</taxon>
        <taxon>Anguilla</taxon>
    </lineage>
</organism>
<dbReference type="EMBL" id="GBXM01102863">
    <property type="protein sequence ID" value="JAH05714.1"/>
    <property type="molecule type" value="Transcribed_RNA"/>
</dbReference>
<reference evidence="1" key="2">
    <citation type="journal article" date="2015" name="Fish Shellfish Immunol.">
        <title>Early steps in the European eel (Anguilla anguilla)-Vibrio vulnificus interaction in the gills: Role of the RtxA13 toxin.</title>
        <authorList>
            <person name="Callol A."/>
            <person name="Pajuelo D."/>
            <person name="Ebbesson L."/>
            <person name="Teles M."/>
            <person name="MacKenzie S."/>
            <person name="Amaro C."/>
        </authorList>
    </citation>
    <scope>NUCLEOTIDE SEQUENCE</scope>
</reference>
<name>A0A0E9PMG6_ANGAN</name>